<dbReference type="NCBIfam" id="NF033591">
    <property type="entry name" value="transpos_IS4_2"/>
    <property type="match status" value="1"/>
</dbReference>
<evidence type="ECO:0000256" key="1">
    <source>
        <dbReference type="SAM" id="Phobius"/>
    </source>
</evidence>
<dbReference type="GO" id="GO:0004803">
    <property type="term" value="F:transposase activity"/>
    <property type="evidence" value="ECO:0007669"/>
    <property type="project" value="InterPro"/>
</dbReference>
<keyword evidence="1" id="KW-0472">Membrane</keyword>
<dbReference type="InterPro" id="IPR012337">
    <property type="entry name" value="RNaseH-like_sf"/>
</dbReference>
<keyword evidence="1" id="KW-0812">Transmembrane</keyword>
<protein>
    <submittedName>
        <fullName evidence="3">IS4 family transposase</fullName>
    </submittedName>
</protein>
<dbReference type="InterPro" id="IPR047658">
    <property type="entry name" value="IS4-like_transpos"/>
</dbReference>
<dbReference type="Pfam" id="PF01609">
    <property type="entry name" value="DDE_Tnp_1"/>
    <property type="match status" value="1"/>
</dbReference>
<dbReference type="AlphaFoldDB" id="A0AAW8R4U0"/>
<feature type="transmembrane region" description="Helical" evidence="1">
    <location>
        <begin position="316"/>
        <end position="342"/>
    </location>
</feature>
<dbReference type="EMBL" id="JAVRIE010000018">
    <property type="protein sequence ID" value="MDT0584371.1"/>
    <property type="molecule type" value="Genomic_DNA"/>
</dbReference>
<name>A0AAW8R4U0_9ALTE</name>
<dbReference type="RefSeq" id="WP_311363142.1">
    <property type="nucleotide sequence ID" value="NZ_JAVRIE010000018.1"/>
</dbReference>
<dbReference type="GO" id="GO:0003677">
    <property type="term" value="F:DNA binding"/>
    <property type="evidence" value="ECO:0007669"/>
    <property type="project" value="InterPro"/>
</dbReference>
<dbReference type="PANTHER" id="PTHR35404:SF8">
    <property type="entry name" value="TRANSPOSASE OF TN10"/>
    <property type="match status" value="1"/>
</dbReference>
<keyword evidence="1" id="KW-1133">Transmembrane helix</keyword>
<sequence>MNEATILNKFLAVVTPKMHKVRRASLASSVNSLLRGANASVTSIGRGICSGAYEKHRIKRADRLLSNKHVQSDALTIYGALYNQFVGNSLRPIILIDWSDLDTHKGCFLLRASVACNGRGVAIYQEIHDVSTKETPRTHKAFLVKLSTIINQQATPIIVTDAGYKTVWFREVKALGWDFAGRVRKPMMYVNKKQEWEHIDELYKQAKRRPNSFNGQICRSRPLACTLVLFKGKNKGRHSLTQHNIQRQSKCSKVHAKGATDPWLIATSLPRTKHTAKKLVTIYKMRMQIEEEFRDIKSSLFGLGFEHHKSRCIKRIAVLILIATLASILANIIGLAMTLAGVHKRYQANTLKTRRVLSFHYLGLRGYVDKYFTLLTGQYEIAVTHIRHMINENSYD</sequence>
<keyword evidence="4" id="KW-1185">Reference proteome</keyword>
<feature type="domain" description="Transposase IS4-like" evidence="2">
    <location>
        <begin position="90"/>
        <end position="328"/>
    </location>
</feature>
<dbReference type="PANTHER" id="PTHR35404">
    <property type="entry name" value="TRANSPOSASE OF TN10"/>
    <property type="match status" value="1"/>
</dbReference>
<dbReference type="GO" id="GO:0006313">
    <property type="term" value="P:DNA transposition"/>
    <property type="evidence" value="ECO:0007669"/>
    <property type="project" value="InterPro"/>
</dbReference>
<evidence type="ECO:0000313" key="4">
    <source>
        <dbReference type="Proteomes" id="UP001249020"/>
    </source>
</evidence>
<accession>A0AAW8R4U0</accession>
<dbReference type="InterPro" id="IPR002559">
    <property type="entry name" value="Transposase_11"/>
</dbReference>
<proteinExistence type="predicted"/>
<organism evidence="3 4">
    <name type="scientific">Brumicola blandensis</name>
    <dbReference type="NCBI Taxonomy" id="3075611"/>
    <lineage>
        <taxon>Bacteria</taxon>
        <taxon>Pseudomonadati</taxon>
        <taxon>Pseudomonadota</taxon>
        <taxon>Gammaproteobacteria</taxon>
        <taxon>Alteromonadales</taxon>
        <taxon>Alteromonadaceae</taxon>
        <taxon>Brumicola</taxon>
    </lineage>
</organism>
<dbReference type="SUPFAM" id="SSF53098">
    <property type="entry name" value="Ribonuclease H-like"/>
    <property type="match status" value="1"/>
</dbReference>
<gene>
    <name evidence="3" type="ORF">RM544_17645</name>
</gene>
<reference evidence="3 4" key="1">
    <citation type="submission" date="2023-09" db="EMBL/GenBank/DDBJ databases">
        <authorList>
            <person name="Rey-Velasco X."/>
        </authorList>
    </citation>
    <scope>NUCLEOTIDE SEQUENCE [LARGE SCALE GENOMIC DNA]</scope>
    <source>
        <strain evidence="3 4">W409</strain>
    </source>
</reference>
<evidence type="ECO:0000313" key="3">
    <source>
        <dbReference type="EMBL" id="MDT0584371.1"/>
    </source>
</evidence>
<evidence type="ECO:0000259" key="2">
    <source>
        <dbReference type="Pfam" id="PF01609"/>
    </source>
</evidence>
<dbReference type="Gene3D" id="3.90.350.10">
    <property type="entry name" value="Transposase Inhibitor Protein From Tn5, Chain A, domain 1"/>
    <property type="match status" value="1"/>
</dbReference>
<dbReference type="Proteomes" id="UP001249020">
    <property type="component" value="Unassembled WGS sequence"/>
</dbReference>
<comment type="caution">
    <text evidence="3">The sequence shown here is derived from an EMBL/GenBank/DDBJ whole genome shotgun (WGS) entry which is preliminary data.</text>
</comment>